<dbReference type="InterPro" id="IPR036383">
    <property type="entry name" value="TSP1_rpt_sf"/>
</dbReference>
<keyword evidence="1" id="KW-0812">Transmembrane</keyword>
<dbReference type="Gene3D" id="2.170.300.10">
    <property type="entry name" value="Tie2 ligand-binding domain superfamily"/>
    <property type="match status" value="1"/>
</dbReference>
<keyword evidence="1" id="KW-0472">Membrane</keyword>
<evidence type="ECO:0000313" key="3">
    <source>
        <dbReference type="EMBL" id="CAG2232955.1"/>
    </source>
</evidence>
<dbReference type="AlphaFoldDB" id="A0A8S3THD2"/>
<comment type="caution">
    <text evidence="3">The sequence shown here is derived from an EMBL/GenBank/DDBJ whole genome shotgun (WGS) entry which is preliminary data.</text>
</comment>
<protein>
    <recommendedName>
        <fullName evidence="5">EGF-like domain-containing protein</fullName>
    </recommendedName>
</protein>
<dbReference type="PANTHER" id="PTHR24035">
    <property type="entry name" value="MULTIPLE EPIDERMAL GROWTH FACTOR-LIKE DOMAINS PROTEIN"/>
    <property type="match status" value="1"/>
</dbReference>
<sequence length="354" mass="39443">MILCKTFSVFLLLYSTEGRECPTCELRYWGSWGNCDQQCGGGMRIRYREVCCPEIIDYHTCTRETCKGIVNLSEIVRKGSCNLDCYNGGIYNETCQCKPGWSGRCCETNCDDGYFGDGCNSTCNCQTDAICDKETGACLQEALSSGHSVSKEETSTRLYIIIGSGIGVFFIVQILIIILIDGYIHGRKRRKAKITARLDKEKFWSGKTALDVPENLYEEIPFDIKGENNSKISKIHSAISVNKTSVKKTSIKNGIVKVKGTKAMKSEDIYQGLAKDGGDCGYQALIDPDAMKYMAMKPAVINLDNPVYLPMSDSQDKRSDKALDNTKAAEYMAMYTASGDTCENKKKLYYFDVE</sequence>
<evidence type="ECO:0000313" key="4">
    <source>
        <dbReference type="Proteomes" id="UP000683360"/>
    </source>
</evidence>
<evidence type="ECO:0000256" key="1">
    <source>
        <dbReference type="SAM" id="Phobius"/>
    </source>
</evidence>
<name>A0A8S3THD2_MYTED</name>
<dbReference type="InterPro" id="IPR000884">
    <property type="entry name" value="TSP1_rpt"/>
</dbReference>
<proteinExistence type="predicted"/>
<dbReference type="Proteomes" id="UP000683360">
    <property type="component" value="Unassembled WGS sequence"/>
</dbReference>
<keyword evidence="2" id="KW-0732">Signal</keyword>
<keyword evidence="1" id="KW-1133">Transmembrane helix</keyword>
<organism evidence="3 4">
    <name type="scientific">Mytilus edulis</name>
    <name type="common">Blue mussel</name>
    <dbReference type="NCBI Taxonomy" id="6550"/>
    <lineage>
        <taxon>Eukaryota</taxon>
        <taxon>Metazoa</taxon>
        <taxon>Spiralia</taxon>
        <taxon>Lophotrochozoa</taxon>
        <taxon>Mollusca</taxon>
        <taxon>Bivalvia</taxon>
        <taxon>Autobranchia</taxon>
        <taxon>Pteriomorphia</taxon>
        <taxon>Mytilida</taxon>
        <taxon>Mytiloidea</taxon>
        <taxon>Mytilidae</taxon>
        <taxon>Mytilinae</taxon>
        <taxon>Mytilus</taxon>
    </lineage>
</organism>
<dbReference type="PROSITE" id="PS50092">
    <property type="entry name" value="TSP1"/>
    <property type="match status" value="1"/>
</dbReference>
<dbReference type="PANTHER" id="PTHR24035:SF109">
    <property type="entry name" value="PROTEIN DRAPER"/>
    <property type="match status" value="1"/>
</dbReference>
<feature type="signal peptide" evidence="2">
    <location>
        <begin position="1"/>
        <end position="18"/>
    </location>
</feature>
<dbReference type="InterPro" id="IPR052108">
    <property type="entry name" value="MEGF/SIB"/>
</dbReference>
<evidence type="ECO:0000256" key="2">
    <source>
        <dbReference type="SAM" id="SignalP"/>
    </source>
</evidence>
<dbReference type="EMBL" id="CAJPWZ010002196">
    <property type="protein sequence ID" value="CAG2232955.1"/>
    <property type="molecule type" value="Genomic_DNA"/>
</dbReference>
<feature type="chain" id="PRO_5035927013" description="EGF-like domain-containing protein" evidence="2">
    <location>
        <begin position="19"/>
        <end position="354"/>
    </location>
</feature>
<accession>A0A8S3THD2</accession>
<feature type="transmembrane region" description="Helical" evidence="1">
    <location>
        <begin position="158"/>
        <end position="184"/>
    </location>
</feature>
<gene>
    <name evidence="3" type="ORF">MEDL_45721</name>
</gene>
<keyword evidence="4" id="KW-1185">Reference proteome</keyword>
<reference evidence="3" key="1">
    <citation type="submission" date="2021-03" db="EMBL/GenBank/DDBJ databases">
        <authorList>
            <person name="Bekaert M."/>
        </authorList>
    </citation>
    <scope>NUCLEOTIDE SEQUENCE</scope>
</reference>
<dbReference type="OrthoDB" id="6130287at2759"/>
<dbReference type="SUPFAM" id="SSF82895">
    <property type="entry name" value="TSP-1 type 1 repeat"/>
    <property type="match status" value="1"/>
</dbReference>
<evidence type="ECO:0008006" key="5">
    <source>
        <dbReference type="Google" id="ProtNLM"/>
    </source>
</evidence>